<dbReference type="AlphaFoldDB" id="A0AAD5ZCH2"/>
<keyword evidence="3 5" id="KW-0863">Zinc-finger</keyword>
<comment type="function">
    <text evidence="6">Putative transcription activator involved in regulating light control of development.</text>
</comment>
<dbReference type="InterPro" id="IPR018289">
    <property type="entry name" value="MULE_transposase_dom"/>
</dbReference>
<comment type="subcellular location">
    <subcellularLocation>
        <location evidence="6">Nucleus</location>
    </subcellularLocation>
</comment>
<evidence type="ECO:0000256" key="6">
    <source>
        <dbReference type="RuleBase" id="RU367018"/>
    </source>
</evidence>
<keyword evidence="10" id="KW-1185">Reference proteome</keyword>
<dbReference type="InterPro" id="IPR006564">
    <property type="entry name" value="Znf_PMZ"/>
</dbReference>
<dbReference type="Proteomes" id="UP001210211">
    <property type="component" value="Unassembled WGS sequence"/>
</dbReference>
<evidence type="ECO:0000313" key="10">
    <source>
        <dbReference type="Proteomes" id="UP001210211"/>
    </source>
</evidence>
<organism evidence="9 10">
    <name type="scientific">Rhynchospora tenuis</name>
    <dbReference type="NCBI Taxonomy" id="198213"/>
    <lineage>
        <taxon>Eukaryota</taxon>
        <taxon>Viridiplantae</taxon>
        <taxon>Streptophyta</taxon>
        <taxon>Embryophyta</taxon>
        <taxon>Tracheophyta</taxon>
        <taxon>Spermatophyta</taxon>
        <taxon>Magnoliopsida</taxon>
        <taxon>Liliopsida</taxon>
        <taxon>Poales</taxon>
        <taxon>Cyperaceae</taxon>
        <taxon>Cyperoideae</taxon>
        <taxon>Rhynchosporeae</taxon>
        <taxon>Rhynchospora</taxon>
    </lineage>
</organism>
<evidence type="ECO:0000256" key="1">
    <source>
        <dbReference type="ARBA" id="ARBA00005889"/>
    </source>
</evidence>
<evidence type="ECO:0000256" key="3">
    <source>
        <dbReference type="ARBA" id="ARBA00022771"/>
    </source>
</evidence>
<dbReference type="PROSITE" id="PS50966">
    <property type="entry name" value="ZF_SWIM"/>
    <property type="match status" value="1"/>
</dbReference>
<comment type="caution">
    <text evidence="9">The sequence shown here is derived from an EMBL/GenBank/DDBJ whole genome shotgun (WGS) entry which is preliminary data.</text>
</comment>
<proteinExistence type="inferred from homology"/>
<feature type="region of interest" description="Disordered" evidence="7">
    <location>
        <begin position="1"/>
        <end position="34"/>
    </location>
</feature>
<dbReference type="InterPro" id="IPR031052">
    <property type="entry name" value="FHY3/FAR1"/>
</dbReference>
<sequence>MEEMDLNDTFGELNPSNLLNLDDEGAETEADPEEAEVEVEEIAAAAEAEVGSDGLDISDVEPRIGMEFESDEAAKEFYIVYATRLGFCVRMNKSRRSRKDDTVIMRRFVCTKEGFHSKRVIYDDGKKKRKRATAREGCMAMIEVVKKDPHGRWYVSKLVTEHTHHVPALQMRSQSQLQGKMNDGDDNNNNNASISFGGGYLKTCSSNSNKVVRVNPFGEGGEAQGLLEYLKGRQASSPGFFYAVQVDNNNCVNNVFWADAKARMAYAHFGDAVTFDTTYKKTKYMMPFACFRGVNHHLQSVNFGCCLLMDETKGSYIWLFETWLSAMGGSHPPLLITDRDKNMEGAISKVFPNTSHKFCQSHILSRCKHKLSEAYLTHASLKSDLKGCVTGSASVEEFETRWEHLLSKYNLWDNQWLYLLYQIRYNWVNVYQKVSFFPDRFVSQRQESLNKFFKRNFNAKTSLMVFINCFDQDMASRREKEAEADFTTIYTKPVLKSPSPIEKQAAEVYTRAVFDIFQEEFVQSLGYYVDKVEGDDQVESDDRFTRYTVAREEEGSVIGPLNFVSINTDDVQSRASCTCSMLEYSGILCRHVIRVFFTVGVRTLPQEYILPRWTKYATTNNTDSNSLFSLNEGDGISEEAQQGAPDWERMVGRYNELCRDGVRFGIEGSVSQELYKVAKSALERAFAEVLNEKDVQRKEQQLQQQQHSMSRLARVQKMQQQHQHSISMPRLKVALPKFQLKKTPAARAPLQEDTGIE</sequence>
<dbReference type="GO" id="GO:0008270">
    <property type="term" value="F:zinc ion binding"/>
    <property type="evidence" value="ECO:0007669"/>
    <property type="project" value="UniProtKB-UniRule"/>
</dbReference>
<dbReference type="Pfam" id="PF10551">
    <property type="entry name" value="MULE"/>
    <property type="match status" value="1"/>
</dbReference>
<name>A0AAD5ZCH2_9POAL</name>
<keyword evidence="4 6" id="KW-0862">Zinc</keyword>
<protein>
    <recommendedName>
        <fullName evidence="6">Protein FAR1-RELATED SEQUENCE</fullName>
    </recommendedName>
</protein>
<evidence type="ECO:0000256" key="4">
    <source>
        <dbReference type="ARBA" id="ARBA00022833"/>
    </source>
</evidence>
<dbReference type="PANTHER" id="PTHR31669:SF293">
    <property type="entry name" value="PROTEIN FAR1-RELATED SEQUENCE"/>
    <property type="match status" value="1"/>
</dbReference>
<dbReference type="EMBL" id="JAMRDG010000002">
    <property type="protein sequence ID" value="KAJ3690882.1"/>
    <property type="molecule type" value="Genomic_DNA"/>
</dbReference>
<dbReference type="PANTHER" id="PTHR31669">
    <property type="entry name" value="PROTEIN FAR1-RELATED SEQUENCE 10-RELATED"/>
    <property type="match status" value="1"/>
</dbReference>
<feature type="domain" description="SWIM-type" evidence="8">
    <location>
        <begin position="562"/>
        <end position="600"/>
    </location>
</feature>
<evidence type="ECO:0000313" key="9">
    <source>
        <dbReference type="EMBL" id="KAJ3690882.1"/>
    </source>
</evidence>
<evidence type="ECO:0000259" key="8">
    <source>
        <dbReference type="PROSITE" id="PS50966"/>
    </source>
</evidence>
<dbReference type="GO" id="GO:0005634">
    <property type="term" value="C:nucleus"/>
    <property type="evidence" value="ECO:0007669"/>
    <property type="project" value="UniProtKB-SubCell"/>
</dbReference>
<evidence type="ECO:0000256" key="7">
    <source>
        <dbReference type="SAM" id="MobiDB-lite"/>
    </source>
</evidence>
<evidence type="ECO:0000256" key="5">
    <source>
        <dbReference type="PROSITE-ProRule" id="PRU00325"/>
    </source>
</evidence>
<feature type="compositionally biased region" description="Acidic residues" evidence="7">
    <location>
        <begin position="21"/>
        <end position="34"/>
    </location>
</feature>
<dbReference type="GO" id="GO:0006355">
    <property type="term" value="P:regulation of DNA-templated transcription"/>
    <property type="evidence" value="ECO:0007669"/>
    <property type="project" value="UniProtKB-UniRule"/>
</dbReference>
<evidence type="ECO:0000256" key="2">
    <source>
        <dbReference type="ARBA" id="ARBA00022723"/>
    </source>
</evidence>
<dbReference type="Pfam" id="PF04434">
    <property type="entry name" value="SWIM"/>
    <property type="match status" value="1"/>
</dbReference>
<comment type="similarity">
    <text evidence="1 6">Belongs to the FHY3/FAR1 family.</text>
</comment>
<reference evidence="9 10" key="1">
    <citation type="journal article" date="2022" name="Cell">
        <title>Repeat-based holocentromeres influence genome architecture and karyotype evolution.</title>
        <authorList>
            <person name="Hofstatter P.G."/>
            <person name="Thangavel G."/>
            <person name="Lux T."/>
            <person name="Neumann P."/>
            <person name="Vondrak T."/>
            <person name="Novak P."/>
            <person name="Zhang M."/>
            <person name="Costa L."/>
            <person name="Castellani M."/>
            <person name="Scott A."/>
            <person name="Toegelov H."/>
            <person name="Fuchs J."/>
            <person name="Mata-Sucre Y."/>
            <person name="Dias Y."/>
            <person name="Vanzela A.L.L."/>
            <person name="Huettel B."/>
            <person name="Almeida C.C.S."/>
            <person name="Simkova H."/>
            <person name="Souza G."/>
            <person name="Pedrosa-Harand A."/>
            <person name="Macas J."/>
            <person name="Mayer K.F.X."/>
            <person name="Houben A."/>
            <person name="Marques A."/>
        </authorList>
    </citation>
    <scope>NUCLEOTIDE SEQUENCE [LARGE SCALE GENOMIC DNA]</scope>
    <source>
        <strain evidence="9">RhyTen1mFocal</strain>
    </source>
</reference>
<accession>A0AAD5ZCH2</accession>
<dbReference type="InterPro" id="IPR007527">
    <property type="entry name" value="Znf_SWIM"/>
</dbReference>
<dbReference type="InterPro" id="IPR004330">
    <property type="entry name" value="FAR1_DNA_bnd_dom"/>
</dbReference>
<dbReference type="SMART" id="SM00575">
    <property type="entry name" value="ZnF_PMZ"/>
    <property type="match status" value="1"/>
</dbReference>
<dbReference type="Pfam" id="PF03101">
    <property type="entry name" value="FAR1"/>
    <property type="match status" value="1"/>
</dbReference>
<gene>
    <name evidence="9" type="ORF">LUZ61_020046</name>
</gene>
<keyword evidence="6" id="KW-0539">Nucleus</keyword>
<keyword evidence="2 6" id="KW-0479">Metal-binding</keyword>